<dbReference type="Pfam" id="PF08818">
    <property type="entry name" value="DUF1801"/>
    <property type="match status" value="1"/>
</dbReference>
<keyword evidence="3" id="KW-1185">Reference proteome</keyword>
<gene>
    <name evidence="2" type="ORF">ACFQ2J_10520</name>
</gene>
<evidence type="ECO:0000313" key="3">
    <source>
        <dbReference type="Proteomes" id="UP001596990"/>
    </source>
</evidence>
<evidence type="ECO:0000259" key="1">
    <source>
        <dbReference type="Pfam" id="PF08818"/>
    </source>
</evidence>
<comment type="caution">
    <text evidence="2">The sequence shown here is derived from an EMBL/GenBank/DDBJ whole genome shotgun (WGS) entry which is preliminary data.</text>
</comment>
<reference evidence="3" key="1">
    <citation type="journal article" date="2019" name="Int. J. Syst. Evol. Microbiol.">
        <title>The Global Catalogue of Microorganisms (GCM) 10K type strain sequencing project: providing services to taxonomists for standard genome sequencing and annotation.</title>
        <authorList>
            <consortium name="The Broad Institute Genomics Platform"/>
            <consortium name="The Broad Institute Genome Sequencing Center for Infectious Disease"/>
            <person name="Wu L."/>
            <person name="Ma J."/>
        </authorList>
    </citation>
    <scope>NUCLEOTIDE SEQUENCE [LARGE SCALE GENOMIC DNA]</scope>
    <source>
        <strain evidence="3">CCUG 56607</strain>
    </source>
</reference>
<name>A0ABW3L0K2_9BACI</name>
<dbReference type="RefSeq" id="WP_386059764.1">
    <property type="nucleotide sequence ID" value="NZ_JBHTKL010000005.1"/>
</dbReference>
<protein>
    <submittedName>
        <fullName evidence="2">Iron chaperone</fullName>
    </submittedName>
</protein>
<dbReference type="Gene3D" id="1.20.5.420">
    <property type="entry name" value="Immunoglobulin FC, subunit C"/>
    <property type="match status" value="1"/>
</dbReference>
<evidence type="ECO:0000313" key="2">
    <source>
        <dbReference type="EMBL" id="MFD1019606.1"/>
    </source>
</evidence>
<dbReference type="Gene3D" id="3.90.1150.200">
    <property type="match status" value="1"/>
</dbReference>
<dbReference type="SUPFAM" id="SSF159888">
    <property type="entry name" value="YdhG-like"/>
    <property type="match status" value="1"/>
</dbReference>
<sequence length="123" mass="14597">MEVFKDFLEKMDDPQQRERTEEVLQWVAEKYPQLEREVKWNQPMFTDHGTFIIAFSVAKQHLAVAPEQKGIVNFSEAINKAGYNHTKMLVRFPWNKPVDCNLLAQMIDYNIEDKADCTTFWRK</sequence>
<accession>A0ABW3L0K2</accession>
<dbReference type="Proteomes" id="UP001596990">
    <property type="component" value="Unassembled WGS sequence"/>
</dbReference>
<dbReference type="InterPro" id="IPR014922">
    <property type="entry name" value="YdhG-like"/>
</dbReference>
<organism evidence="2 3">
    <name type="scientific">Thalassobacillus hwangdonensis</name>
    <dbReference type="NCBI Taxonomy" id="546108"/>
    <lineage>
        <taxon>Bacteria</taxon>
        <taxon>Bacillati</taxon>
        <taxon>Bacillota</taxon>
        <taxon>Bacilli</taxon>
        <taxon>Bacillales</taxon>
        <taxon>Bacillaceae</taxon>
        <taxon>Thalassobacillus</taxon>
    </lineage>
</organism>
<feature type="domain" description="YdhG-like" evidence="1">
    <location>
        <begin position="16"/>
        <end position="110"/>
    </location>
</feature>
<proteinExistence type="predicted"/>
<dbReference type="EMBL" id="JBHTKL010000005">
    <property type="protein sequence ID" value="MFD1019606.1"/>
    <property type="molecule type" value="Genomic_DNA"/>
</dbReference>